<dbReference type="PANTHER" id="PTHR43642">
    <property type="entry name" value="HYBRID SIGNAL TRANSDUCTION HISTIDINE KINASE G"/>
    <property type="match status" value="1"/>
</dbReference>
<dbReference type="EMBL" id="WFLI01000019">
    <property type="protein sequence ID" value="KAB8063717.1"/>
    <property type="molecule type" value="Genomic_DNA"/>
</dbReference>
<protein>
    <submittedName>
        <fullName evidence="5">Diguanylate cyclase</fullName>
    </submittedName>
</protein>
<dbReference type="InterPro" id="IPR000719">
    <property type="entry name" value="Prot_kinase_dom"/>
</dbReference>
<dbReference type="NCBIfam" id="TIGR00254">
    <property type="entry name" value="GGDEF"/>
    <property type="match status" value="1"/>
</dbReference>
<feature type="coiled-coil region" evidence="2">
    <location>
        <begin position="1490"/>
        <end position="1517"/>
    </location>
</feature>
<name>A0A6I1I8H3_9BURK</name>
<dbReference type="PANTHER" id="PTHR43642:SF1">
    <property type="entry name" value="HYBRID SIGNAL TRANSDUCTION HISTIDINE KINASE G"/>
    <property type="match status" value="1"/>
</dbReference>
<accession>A0A6I1I8H3</accession>
<dbReference type="GO" id="GO:0016020">
    <property type="term" value="C:membrane"/>
    <property type="evidence" value="ECO:0007669"/>
    <property type="project" value="UniProtKB-SubCell"/>
</dbReference>
<dbReference type="PROSITE" id="PS50887">
    <property type="entry name" value="GGDEF"/>
    <property type="match status" value="1"/>
</dbReference>
<evidence type="ECO:0000259" key="4">
    <source>
        <dbReference type="PROSITE" id="PS50887"/>
    </source>
</evidence>
<dbReference type="Gene3D" id="1.10.510.10">
    <property type="entry name" value="Transferase(Phosphotransferase) domain 1"/>
    <property type="match status" value="1"/>
</dbReference>
<dbReference type="InterPro" id="IPR029787">
    <property type="entry name" value="Nucleotide_cyclase"/>
</dbReference>
<sequence length="1684" mass="184696">MSSFFDHEIIKQLHSGSRSQVYRARAADGTALVVKKPNQPFPSFQQLAQFKREYAIARRCRHPGVVHPLALQLHGGRWTMIQEDTGGQALDQILRAQVAARRTPSQPALALDDFFDIALQLCAALEEVHRQGVIHKDINPSNLVWNAEQRRLQLTDFGIACELPYESQGIVNLSTLEGTLRYMAPEQTGRMNRRVDWRADFYALGATLYELLAGQAPFETGDEMELVHCHIARSPDWSHPALASLPGQLLPIIQRLLEKNADQRYQSLQGLRSDLAACRADKPAQALKLSDHNGRFLVPQTLHGREDAIAALLAAFERSAAGTCEMLLVAGHSGIGKSAVINEVQKPIIARRGCFLSGKFDQLQRDVPYAPLIQAFQGLVRQLLGLPEETLRQWSGKLHAALGSGMGVLVELIPQLALIVGPTDAMPESAPTQAQHRLDRLFPRFVDVFATAGHPLVLFLDDLQWADAATLRMIELLMVSGDNCCMLLIGAYRDNEVGAAHPLSALQDKLRARGVRLSTLLLRALTEPQVAQMVSATVRVPAAGCAPLTRICYRKTAGNPFFLNQFLAALNEAGHLRYRAADDCWDWDLPAIEQARYTDNVVEVLLEKIRRLPEVTQRLLQLAASSGNRFTLDTLALAASRTPWDTQQDLWPALKAGLIQPLDERYKYVHGGTDAGQSGVSYRFLHDRVQQAAYLVADAGTRAANHLLIGHLLLRHAPPERQDEMLFEIVEQLNAGRTLIDDAGERVQLAALNLQAGVKARRSAAFQATLEHMRIGLGLLPPEAWNRHAGLWIDLQLGAAEAAYLCGQFDAAEAIYPLVRARSLTPLLQVRCIAIQAHQYQLQGRLLDAIAVQRDGLAQLNIDIPHEVAQMKARFADILAELGRLHGAQAADTLLAAPEMCEPDALAAMQMMQGLWMASYYAGQQDLSALMVVSMTRLSMQRGSSDFSAVAYIGYAMMLALYSGDVARGYDFGAMAMAMARRRGNLQTRTLTGLMFGALCNHWTQPLRSSDALYEEAFGWALEIADFVQVGVVAAVRATDRMILGDYLPHLMHDIEHDLSLMRANGQQAMADCCVAAAVQPTKCLMGLLPRHDSYDDATFSEARFLEQYGGSHLYRAYYLQGKIRNACLFDSADAELLAGQLGIITQIMRGQAKVVESSYYAALIWIRALRRAPARADAAEVLATIAALQANLADWARQGSDNSGARHLLVMAEMARYQGDLQLATRCYQQAIDAAGLAGYVNVQALANELCGECWLEQGHTRVAAVFIQDAIAHYGQWGAEGKVAQLRARHHALLSRMDGRSATLHSGPHARGSSALDLVSLLKATQILSNEVGLRNVLTRLISIVCENAGGQVARLLLRAEDSYQLEANIDGDSDGDVVTVLQARRLDLNAASDPQFPLSLLRYVIRTGAEVIEDSITGVSRFAADPYVQLQRPRAVMCLPIRHGGQIDGILYFENRLAEASFTSERVAFLRMLGAQAMISISSARLHDSLERRVAERTEQLEDANRKLATLSITDGLTGLANRRHFDDVLRTECARATRVGQPLAVIMLDVDYFKRYNDRHGHQAGDACLIRVAQALTAGMRRAGDLTARYGGEEFSIVLPNTGADEARQIGEALRRAIDDLGIAHASADAQHVTISVGIAIQPPPGAADPDALLRLADAALYHAKDAGRNCVVLKLLPPG</sequence>
<dbReference type="PROSITE" id="PS50011">
    <property type="entry name" value="PROTEIN_KINASE_DOM"/>
    <property type="match status" value="1"/>
</dbReference>
<dbReference type="CDD" id="cd14014">
    <property type="entry name" value="STKc_PknB_like"/>
    <property type="match status" value="1"/>
</dbReference>
<evidence type="ECO:0000259" key="3">
    <source>
        <dbReference type="PROSITE" id="PS50011"/>
    </source>
</evidence>
<comment type="subcellular location">
    <subcellularLocation>
        <location evidence="1">Membrane</location>
        <topology evidence="1">Single-pass membrane protein</topology>
    </subcellularLocation>
</comment>
<dbReference type="SMART" id="SM00267">
    <property type="entry name" value="GGDEF"/>
    <property type="match status" value="1"/>
</dbReference>
<comment type="caution">
    <text evidence="5">The sequence shown here is derived from an EMBL/GenBank/DDBJ whole genome shotgun (WGS) entry which is preliminary data.</text>
</comment>
<feature type="domain" description="Protein kinase" evidence="3">
    <location>
        <begin position="7"/>
        <end position="276"/>
    </location>
</feature>
<evidence type="ECO:0000256" key="2">
    <source>
        <dbReference type="SAM" id="Coils"/>
    </source>
</evidence>
<dbReference type="InterPro" id="IPR000160">
    <property type="entry name" value="GGDEF_dom"/>
</dbReference>
<proteinExistence type="predicted"/>
<organism evidence="5 6">
    <name type="scientific">Janthinobacterium violaceinigrum</name>
    <dbReference type="NCBI Taxonomy" id="2654252"/>
    <lineage>
        <taxon>Bacteria</taxon>
        <taxon>Pseudomonadati</taxon>
        <taxon>Pseudomonadota</taxon>
        <taxon>Betaproteobacteria</taxon>
        <taxon>Burkholderiales</taxon>
        <taxon>Oxalobacteraceae</taxon>
        <taxon>Janthinobacterium</taxon>
    </lineage>
</organism>
<dbReference type="SUPFAM" id="SSF55781">
    <property type="entry name" value="GAF domain-like"/>
    <property type="match status" value="1"/>
</dbReference>
<keyword evidence="6" id="KW-1185">Reference proteome</keyword>
<dbReference type="Gene3D" id="3.30.450.40">
    <property type="match status" value="1"/>
</dbReference>
<dbReference type="Gene3D" id="3.30.200.20">
    <property type="entry name" value="Phosphorylase Kinase, domain 1"/>
    <property type="match status" value="1"/>
</dbReference>
<keyword evidence="2" id="KW-0175">Coiled coil</keyword>
<dbReference type="Pfam" id="PF01590">
    <property type="entry name" value="GAF"/>
    <property type="match status" value="1"/>
</dbReference>
<dbReference type="InterPro" id="IPR011009">
    <property type="entry name" value="Kinase-like_dom_sf"/>
</dbReference>
<dbReference type="Gene3D" id="3.40.50.300">
    <property type="entry name" value="P-loop containing nucleotide triphosphate hydrolases"/>
    <property type="match status" value="1"/>
</dbReference>
<dbReference type="SUPFAM" id="SSF56112">
    <property type="entry name" value="Protein kinase-like (PK-like)"/>
    <property type="match status" value="1"/>
</dbReference>
<dbReference type="SMART" id="SM00065">
    <property type="entry name" value="GAF"/>
    <property type="match status" value="1"/>
</dbReference>
<dbReference type="InterPro" id="IPR041664">
    <property type="entry name" value="AAA_16"/>
</dbReference>
<dbReference type="Pfam" id="PF00990">
    <property type="entry name" value="GGDEF"/>
    <property type="match status" value="1"/>
</dbReference>
<dbReference type="FunFam" id="3.30.70.270:FF:000001">
    <property type="entry name" value="Diguanylate cyclase domain protein"/>
    <property type="match status" value="1"/>
</dbReference>
<dbReference type="GO" id="GO:0005524">
    <property type="term" value="F:ATP binding"/>
    <property type="evidence" value="ECO:0007669"/>
    <property type="project" value="InterPro"/>
</dbReference>
<dbReference type="InterPro" id="IPR043128">
    <property type="entry name" value="Rev_trsase/Diguanyl_cyclase"/>
</dbReference>
<evidence type="ECO:0000313" key="6">
    <source>
        <dbReference type="Proteomes" id="UP000468717"/>
    </source>
</evidence>
<gene>
    <name evidence="5" type="ORF">GCN75_16845</name>
</gene>
<dbReference type="SUPFAM" id="SSF55073">
    <property type="entry name" value="Nucleotide cyclase"/>
    <property type="match status" value="1"/>
</dbReference>
<dbReference type="Proteomes" id="UP000468717">
    <property type="component" value="Unassembled WGS sequence"/>
</dbReference>
<dbReference type="Pfam" id="PF13191">
    <property type="entry name" value="AAA_16"/>
    <property type="match status" value="1"/>
</dbReference>
<dbReference type="InterPro" id="IPR029016">
    <property type="entry name" value="GAF-like_dom_sf"/>
</dbReference>
<feature type="domain" description="GGDEF" evidence="4">
    <location>
        <begin position="1545"/>
        <end position="1681"/>
    </location>
</feature>
<dbReference type="CDD" id="cd01949">
    <property type="entry name" value="GGDEF"/>
    <property type="match status" value="1"/>
</dbReference>
<dbReference type="GO" id="GO:0004672">
    <property type="term" value="F:protein kinase activity"/>
    <property type="evidence" value="ECO:0007669"/>
    <property type="project" value="InterPro"/>
</dbReference>
<reference evidence="5 6" key="1">
    <citation type="submission" date="2019-10" db="EMBL/GenBank/DDBJ databases">
        <title>Three novel species isolated from a subtropical stream in China.</title>
        <authorList>
            <person name="Lu H."/>
        </authorList>
    </citation>
    <scope>NUCLEOTIDE SEQUENCE [LARGE SCALE GENOMIC DNA]</scope>
    <source>
        <strain evidence="5 6">FT13W</strain>
    </source>
</reference>
<dbReference type="InterPro" id="IPR027417">
    <property type="entry name" value="P-loop_NTPase"/>
</dbReference>
<dbReference type="InterPro" id="IPR003018">
    <property type="entry name" value="GAF"/>
</dbReference>
<dbReference type="Pfam" id="PF00069">
    <property type="entry name" value="Pkinase"/>
    <property type="match status" value="1"/>
</dbReference>
<dbReference type="SUPFAM" id="SSF52540">
    <property type="entry name" value="P-loop containing nucleoside triphosphate hydrolases"/>
    <property type="match status" value="1"/>
</dbReference>
<dbReference type="Gene3D" id="3.30.70.270">
    <property type="match status" value="1"/>
</dbReference>
<dbReference type="InterPro" id="IPR053159">
    <property type="entry name" value="Hybrid_Histidine_Kinase"/>
</dbReference>
<evidence type="ECO:0000313" key="5">
    <source>
        <dbReference type="EMBL" id="KAB8063717.1"/>
    </source>
</evidence>
<evidence type="ECO:0000256" key="1">
    <source>
        <dbReference type="ARBA" id="ARBA00004167"/>
    </source>
</evidence>
<dbReference type="RefSeq" id="WP_152283489.1">
    <property type="nucleotide sequence ID" value="NZ_WFLI01000019.1"/>
</dbReference>